<organism evidence="2">
    <name type="scientific">Fagus sylvatica</name>
    <name type="common">Beechnut</name>
    <dbReference type="NCBI Taxonomy" id="28930"/>
    <lineage>
        <taxon>Eukaryota</taxon>
        <taxon>Viridiplantae</taxon>
        <taxon>Streptophyta</taxon>
        <taxon>Embryophyta</taxon>
        <taxon>Tracheophyta</taxon>
        <taxon>Spermatophyta</taxon>
        <taxon>Magnoliopsida</taxon>
        <taxon>eudicotyledons</taxon>
        <taxon>Gunneridae</taxon>
        <taxon>Pentapetalae</taxon>
        <taxon>rosids</taxon>
        <taxon>fabids</taxon>
        <taxon>Fagales</taxon>
        <taxon>Fagaceae</taxon>
        <taxon>Fagus</taxon>
    </lineage>
</organism>
<dbReference type="GO" id="GO:0001680">
    <property type="term" value="P:tRNA 3'-terminal CCA addition"/>
    <property type="evidence" value="ECO:0007669"/>
    <property type="project" value="TreeGrafter"/>
</dbReference>
<dbReference type="GO" id="GO:0052927">
    <property type="term" value="F:CC tRNA cytidylyltransferase activity"/>
    <property type="evidence" value="ECO:0007669"/>
    <property type="project" value="TreeGrafter"/>
</dbReference>
<reference evidence="2" key="1">
    <citation type="submission" date="2018-02" db="EMBL/GenBank/DDBJ databases">
        <authorList>
            <person name="Cohen D.B."/>
            <person name="Kent A.D."/>
        </authorList>
    </citation>
    <scope>NUCLEOTIDE SEQUENCE</scope>
</reference>
<evidence type="ECO:0000256" key="1">
    <source>
        <dbReference type="ARBA" id="ARBA00022884"/>
    </source>
</evidence>
<dbReference type="GO" id="GO:0052929">
    <property type="term" value="F:ATP:3'-cytidine-cytidine-tRNA adenylyltransferase activity"/>
    <property type="evidence" value="ECO:0007669"/>
    <property type="project" value="TreeGrafter"/>
</dbReference>
<keyword evidence="1" id="KW-0694">RNA-binding</keyword>
<name>A0A2N9I770_FAGSY</name>
<dbReference type="SUPFAM" id="SSF81891">
    <property type="entry name" value="Poly A polymerase C-terminal region-like"/>
    <property type="match status" value="1"/>
</dbReference>
<protein>
    <submittedName>
        <fullName evidence="2">Uncharacterized protein</fullName>
    </submittedName>
</protein>
<dbReference type="GO" id="GO:0003723">
    <property type="term" value="F:RNA binding"/>
    <property type="evidence" value="ECO:0007669"/>
    <property type="project" value="UniProtKB-KW"/>
</dbReference>
<dbReference type="EMBL" id="OIVN01004902">
    <property type="protein sequence ID" value="SPD19900.1"/>
    <property type="molecule type" value="Genomic_DNA"/>
</dbReference>
<dbReference type="PANTHER" id="PTHR13734:SF5">
    <property type="entry name" value="CCA TRNA NUCLEOTIDYLTRANSFERASE, MITOCHONDRIAL"/>
    <property type="match status" value="1"/>
</dbReference>
<accession>A0A2N9I770</accession>
<proteinExistence type="predicted"/>
<dbReference type="PANTHER" id="PTHR13734">
    <property type="entry name" value="TRNA-NUCLEOTIDYLTRANSFERASE"/>
    <property type="match status" value="1"/>
</dbReference>
<dbReference type="AlphaFoldDB" id="A0A2N9I770"/>
<gene>
    <name evidence="2" type="ORF">FSB_LOCUS47782</name>
</gene>
<evidence type="ECO:0000313" key="2">
    <source>
        <dbReference type="EMBL" id="SPD19900.1"/>
    </source>
</evidence>
<sequence length="230" mass="26187">MEYPPPFAMNNVPTINTPRLCIAYLDATWNLIQLIGGSTYTDEQRRLSLYAALFLPFRKTIYKDSKAKKIPIVNYIFRESLKRKASDAETVVNLHSALDKFLSLIPFLVSDGDIQLIEVDWGKGLDDVPLTSKLRVLTDFPKQHFQLDKRSDLFQAVESAITKLGLENVWDVKPLVNGKDIMSVLQLKAGGPLIREWNKSIIPYLGLEDFPMPVENEFWFSIPNVFGLVL</sequence>